<feature type="transmembrane region" description="Helical" evidence="2">
    <location>
        <begin position="6"/>
        <end position="26"/>
    </location>
</feature>
<gene>
    <name evidence="4" type="ORF">D3H55_00800</name>
</gene>
<keyword evidence="5" id="KW-1185">Reference proteome</keyword>
<sequence length="562" mass="65433">MKNKRWYRMWKVLSLAFWIFIKVYWYQITRKPAADREKLWEQVGIRFRDTLFELEGLLIKIGQLLSIRADIMPKGFIRQIGDLVDKVPPAPWEEIKEVLQSEWGSLPEDVLQHIETEAVASASIGEVFKGRTKNGREVAIKVQRPSIESIVQTDFRSLSIIIWFARHFAPVPKGFINFKLLYKELKEVIERELDFVKEGENAERFKERFKELSFVKIPEFHEELSTSKVIVMEWVEGVRITEGPFTGNHLIDREKLARQLIRLFLPQWLESGLFHADPHSGNVLLKEDGTIILLDFGMVGEITKRDADHLQSMVEAVLVKNYEKASRLLLELGFLLPGADLKLIERMLREFLSMDLANFKEMDLMLLKKEMNDLVRSLPIQVPTRFVFLGRSFATIEGLLYNIAPEKEILDLAGPVFMEWLRENGMSKWQFALKWLGAQPFMRGTQYVTDLLEAPKRMMDQKEMLQIREFQFTLLENQKKRSSHLLLAGITGVIGGLYLKEDYIWVSSAVISILAAIRFWIVDWRQKKWLKYIKIGNKDCSGQSFFFAGIPLADDEILLERS</sequence>
<dbReference type="GO" id="GO:0005524">
    <property type="term" value="F:ATP binding"/>
    <property type="evidence" value="ECO:0007669"/>
    <property type="project" value="InterPro"/>
</dbReference>
<accession>A0A3A1RBX1</accession>
<keyword evidence="4" id="KW-0808">Transferase</keyword>
<proteinExistence type="inferred from homology"/>
<dbReference type="EMBL" id="QXIR01000001">
    <property type="protein sequence ID" value="RIW38923.1"/>
    <property type="molecule type" value="Genomic_DNA"/>
</dbReference>
<keyword evidence="2" id="KW-1133">Transmembrane helix</keyword>
<evidence type="ECO:0000259" key="3">
    <source>
        <dbReference type="PROSITE" id="PS50011"/>
    </source>
</evidence>
<evidence type="ECO:0000256" key="2">
    <source>
        <dbReference type="SAM" id="Phobius"/>
    </source>
</evidence>
<evidence type="ECO:0000313" key="5">
    <source>
        <dbReference type="Proteomes" id="UP000265801"/>
    </source>
</evidence>
<keyword evidence="2" id="KW-0472">Membrane</keyword>
<keyword evidence="4" id="KW-0418">Kinase</keyword>
<dbReference type="InterPro" id="IPR050154">
    <property type="entry name" value="UbiB_kinase"/>
</dbReference>
<feature type="domain" description="Protein kinase" evidence="3">
    <location>
        <begin position="113"/>
        <end position="471"/>
    </location>
</feature>
<dbReference type="PANTHER" id="PTHR10566:SF113">
    <property type="entry name" value="PROTEIN ACTIVITY OF BC1 COMPLEX KINASE 7, CHLOROPLASTIC"/>
    <property type="match status" value="1"/>
</dbReference>
<dbReference type="CDD" id="cd05121">
    <property type="entry name" value="ABC1_ADCK3-like"/>
    <property type="match status" value="1"/>
</dbReference>
<dbReference type="Gene3D" id="1.10.510.10">
    <property type="entry name" value="Transferase(Phosphotransferase) domain 1"/>
    <property type="match status" value="1"/>
</dbReference>
<dbReference type="SUPFAM" id="SSF56112">
    <property type="entry name" value="Protein kinase-like (PK-like)"/>
    <property type="match status" value="1"/>
</dbReference>
<name>A0A3A1RBX1_9BACI</name>
<organism evidence="4 5">
    <name type="scientific">Bacillus salacetis</name>
    <dbReference type="NCBI Taxonomy" id="2315464"/>
    <lineage>
        <taxon>Bacteria</taxon>
        <taxon>Bacillati</taxon>
        <taxon>Bacillota</taxon>
        <taxon>Bacilli</taxon>
        <taxon>Bacillales</taxon>
        <taxon>Bacillaceae</taxon>
        <taxon>Bacillus</taxon>
    </lineage>
</organism>
<dbReference type="Pfam" id="PF03109">
    <property type="entry name" value="ABC1"/>
    <property type="match status" value="1"/>
</dbReference>
<dbReference type="InterPro" id="IPR000719">
    <property type="entry name" value="Prot_kinase_dom"/>
</dbReference>
<dbReference type="PROSITE" id="PS50011">
    <property type="entry name" value="PROTEIN_KINASE_DOM"/>
    <property type="match status" value="1"/>
</dbReference>
<reference evidence="4 5" key="1">
    <citation type="submission" date="2018-09" db="EMBL/GenBank/DDBJ databases">
        <title>Bacillus saliacetes sp. nov., isolated from Thai shrimp paste (Ka-pi).</title>
        <authorList>
            <person name="Daroonpunt R."/>
            <person name="Tanasupawat S."/>
            <person name="Yiamsombut S."/>
        </authorList>
    </citation>
    <scope>NUCLEOTIDE SEQUENCE [LARGE SCALE GENOMIC DNA]</scope>
    <source>
        <strain evidence="4 5">SKP7-4</strain>
    </source>
</reference>
<dbReference type="AlphaFoldDB" id="A0A3A1RBX1"/>
<comment type="similarity">
    <text evidence="1">Belongs to the protein kinase superfamily. ADCK protein kinase family.</text>
</comment>
<dbReference type="PANTHER" id="PTHR10566">
    <property type="entry name" value="CHAPERONE-ACTIVITY OF BC1 COMPLEX CABC1 -RELATED"/>
    <property type="match status" value="1"/>
</dbReference>
<dbReference type="InterPro" id="IPR011009">
    <property type="entry name" value="Kinase-like_dom_sf"/>
</dbReference>
<dbReference type="InterPro" id="IPR004147">
    <property type="entry name" value="ABC1_dom"/>
</dbReference>
<dbReference type="RefSeq" id="WP_119544914.1">
    <property type="nucleotide sequence ID" value="NZ_QXIR01000001.1"/>
</dbReference>
<protein>
    <submittedName>
        <fullName evidence="4">AarF/ABC1/UbiB kinase family protein</fullName>
    </submittedName>
</protein>
<keyword evidence="2" id="KW-0812">Transmembrane</keyword>
<comment type="caution">
    <text evidence="4">The sequence shown here is derived from an EMBL/GenBank/DDBJ whole genome shotgun (WGS) entry which is preliminary data.</text>
</comment>
<dbReference type="GO" id="GO:0004672">
    <property type="term" value="F:protein kinase activity"/>
    <property type="evidence" value="ECO:0007669"/>
    <property type="project" value="InterPro"/>
</dbReference>
<dbReference type="OrthoDB" id="9795390at2"/>
<evidence type="ECO:0000256" key="1">
    <source>
        <dbReference type="ARBA" id="ARBA00009670"/>
    </source>
</evidence>
<dbReference type="Proteomes" id="UP000265801">
    <property type="component" value="Unassembled WGS sequence"/>
</dbReference>
<evidence type="ECO:0000313" key="4">
    <source>
        <dbReference type="EMBL" id="RIW38923.1"/>
    </source>
</evidence>
<feature type="transmembrane region" description="Helical" evidence="2">
    <location>
        <begin position="504"/>
        <end position="521"/>
    </location>
</feature>